<evidence type="ECO:0000256" key="7">
    <source>
        <dbReference type="SAM" id="Phobius"/>
    </source>
</evidence>
<evidence type="ECO:0000256" key="1">
    <source>
        <dbReference type="ARBA" id="ARBA00004651"/>
    </source>
</evidence>
<dbReference type="PROSITE" id="PS50893">
    <property type="entry name" value="ABC_TRANSPORTER_2"/>
    <property type="match status" value="1"/>
</dbReference>
<dbReference type="AlphaFoldDB" id="A0A1F8F9N4"/>
<evidence type="ECO:0000313" key="11">
    <source>
        <dbReference type="Proteomes" id="UP000178908"/>
    </source>
</evidence>
<organism evidence="10 11">
    <name type="scientific">Candidatus Yanofskybacteria bacterium RIFCSPHIGHO2_02_FULL_39_10</name>
    <dbReference type="NCBI Taxonomy" id="1802674"/>
    <lineage>
        <taxon>Bacteria</taxon>
        <taxon>Candidatus Yanofskyibacteriota</taxon>
    </lineage>
</organism>
<evidence type="ECO:0000313" key="10">
    <source>
        <dbReference type="EMBL" id="OGN08966.1"/>
    </source>
</evidence>
<dbReference type="InterPro" id="IPR036640">
    <property type="entry name" value="ABC1_TM_sf"/>
</dbReference>
<dbReference type="Proteomes" id="UP000178908">
    <property type="component" value="Unassembled WGS sequence"/>
</dbReference>
<protein>
    <recommendedName>
        <fullName evidence="12">ABC transporter</fullName>
    </recommendedName>
</protein>
<dbReference type="PROSITE" id="PS50929">
    <property type="entry name" value="ABC_TM1F"/>
    <property type="match status" value="1"/>
</dbReference>
<keyword evidence="5 7" id="KW-1133">Transmembrane helix</keyword>
<reference evidence="10 11" key="1">
    <citation type="journal article" date="2016" name="Nat. Commun.">
        <title>Thousands of microbial genomes shed light on interconnected biogeochemical processes in an aquifer system.</title>
        <authorList>
            <person name="Anantharaman K."/>
            <person name="Brown C.T."/>
            <person name="Hug L.A."/>
            <person name="Sharon I."/>
            <person name="Castelle C.J."/>
            <person name="Probst A.J."/>
            <person name="Thomas B.C."/>
            <person name="Singh A."/>
            <person name="Wilkins M.J."/>
            <person name="Karaoz U."/>
            <person name="Brodie E.L."/>
            <person name="Williams K.H."/>
            <person name="Hubbard S.S."/>
            <person name="Banfield J.F."/>
        </authorList>
    </citation>
    <scope>NUCLEOTIDE SEQUENCE [LARGE SCALE GENOMIC DNA]</scope>
</reference>
<evidence type="ECO:0000256" key="2">
    <source>
        <dbReference type="ARBA" id="ARBA00022692"/>
    </source>
</evidence>
<name>A0A1F8F9N4_9BACT</name>
<feature type="transmembrane region" description="Helical" evidence="7">
    <location>
        <begin position="57"/>
        <end position="74"/>
    </location>
</feature>
<dbReference type="InterPro" id="IPR003439">
    <property type="entry name" value="ABC_transporter-like_ATP-bd"/>
</dbReference>
<dbReference type="SUPFAM" id="SSF90123">
    <property type="entry name" value="ABC transporter transmembrane region"/>
    <property type="match status" value="1"/>
</dbReference>
<dbReference type="Gene3D" id="1.20.1560.10">
    <property type="entry name" value="ABC transporter type 1, transmembrane domain"/>
    <property type="match status" value="1"/>
</dbReference>
<accession>A0A1F8F9N4</accession>
<dbReference type="SMART" id="SM00382">
    <property type="entry name" value="AAA"/>
    <property type="match status" value="1"/>
</dbReference>
<dbReference type="Pfam" id="PF00005">
    <property type="entry name" value="ABC_tran"/>
    <property type="match status" value="1"/>
</dbReference>
<keyword evidence="2 7" id="KW-0812">Transmembrane</keyword>
<evidence type="ECO:0000256" key="6">
    <source>
        <dbReference type="ARBA" id="ARBA00023136"/>
    </source>
</evidence>
<dbReference type="GO" id="GO:0034040">
    <property type="term" value="F:ATPase-coupled lipid transmembrane transporter activity"/>
    <property type="evidence" value="ECO:0007669"/>
    <property type="project" value="TreeGrafter"/>
</dbReference>
<evidence type="ECO:0000256" key="3">
    <source>
        <dbReference type="ARBA" id="ARBA00022741"/>
    </source>
</evidence>
<dbReference type="EMBL" id="MGJO01000036">
    <property type="protein sequence ID" value="OGN08966.1"/>
    <property type="molecule type" value="Genomic_DNA"/>
</dbReference>
<comment type="caution">
    <text evidence="10">The sequence shown here is derived from an EMBL/GenBank/DDBJ whole genome shotgun (WGS) entry which is preliminary data.</text>
</comment>
<keyword evidence="6 7" id="KW-0472">Membrane</keyword>
<evidence type="ECO:0008006" key="12">
    <source>
        <dbReference type="Google" id="ProtNLM"/>
    </source>
</evidence>
<dbReference type="GO" id="GO:0016887">
    <property type="term" value="F:ATP hydrolysis activity"/>
    <property type="evidence" value="ECO:0007669"/>
    <property type="project" value="InterPro"/>
</dbReference>
<feature type="domain" description="ABC transporter" evidence="8">
    <location>
        <begin position="338"/>
        <end position="577"/>
    </location>
</feature>
<dbReference type="GO" id="GO:0005524">
    <property type="term" value="F:ATP binding"/>
    <property type="evidence" value="ECO:0007669"/>
    <property type="project" value="UniProtKB-KW"/>
</dbReference>
<dbReference type="GO" id="GO:0005886">
    <property type="term" value="C:plasma membrane"/>
    <property type="evidence" value="ECO:0007669"/>
    <property type="project" value="UniProtKB-SubCell"/>
</dbReference>
<dbReference type="PANTHER" id="PTHR24221:SF654">
    <property type="entry name" value="ATP-BINDING CASSETTE SUB-FAMILY B MEMBER 6"/>
    <property type="match status" value="1"/>
</dbReference>
<dbReference type="SUPFAM" id="SSF52540">
    <property type="entry name" value="P-loop containing nucleoside triphosphate hydrolases"/>
    <property type="match status" value="1"/>
</dbReference>
<feature type="domain" description="ABC transmembrane type-1" evidence="9">
    <location>
        <begin position="26"/>
        <end position="307"/>
    </location>
</feature>
<dbReference type="InterPro" id="IPR039421">
    <property type="entry name" value="Type_1_exporter"/>
</dbReference>
<sequence length="582" mass="65441">MERIKNPSIKLMIKYIQAEGQQIKRVFAIAVCGSILGAFVPLIYGKIIRMAGDKASSIEYIILLVLMWMTIDQVRNWTTRYSDRQGVYASWNIDYNLFMDSLAHLVRLPMSYLSEQRLGKTVQRVERGADSLGRMVRDVLFSLVPHFLSLIFSFVLMFWIQWQLGLLVLLTVALYTFAMISSNKKIVALNRENRKIWEAAWGHMWDVTANVKAVKANTNEEFEIGRIKTNFDRCYSNERKAQDLRNKIQTCEHFIFGGGSVLTLALGALMLRWGNIDAGGLFSFLGYIQLAYTPFSRLAHNWRFVLETLVIEERVAKFAGETEEDYQSGANANIAGDIEFCDVTFKYGETGKEILKNINLTVKEGETVAIVGESGVGKTTLIDLVSRYYSPTKGKITIGGNDITGWSLNSLRSQIAVVPQDLSLLNDTIKLNIAYGDIERIADDSALEDVARASYAHHFITGERFVNGYDQVVGERGVKLSAGQKQRVAIARALLRDPKILILDEATSALDSESEMYVQQALEALIKSRTTFIIAHRLSTVKKADKIVVMHDGSVVEIGKHDELIARDGIYKKLVDLQSFQA</sequence>
<evidence type="ECO:0000259" key="8">
    <source>
        <dbReference type="PROSITE" id="PS50893"/>
    </source>
</evidence>
<gene>
    <name evidence="10" type="ORF">A3C61_03785</name>
</gene>
<evidence type="ECO:0000259" key="9">
    <source>
        <dbReference type="PROSITE" id="PS50929"/>
    </source>
</evidence>
<feature type="transmembrane region" description="Helical" evidence="7">
    <location>
        <begin position="254"/>
        <end position="273"/>
    </location>
</feature>
<dbReference type="InterPro" id="IPR011527">
    <property type="entry name" value="ABC1_TM_dom"/>
</dbReference>
<feature type="transmembrane region" description="Helical" evidence="7">
    <location>
        <begin position="166"/>
        <end position="187"/>
    </location>
</feature>
<dbReference type="InterPro" id="IPR017871">
    <property type="entry name" value="ABC_transporter-like_CS"/>
</dbReference>
<keyword evidence="3" id="KW-0547">Nucleotide-binding</keyword>
<dbReference type="FunFam" id="3.40.50.300:FF:000218">
    <property type="entry name" value="Multidrug ABC transporter ATP-binding protein"/>
    <property type="match status" value="1"/>
</dbReference>
<dbReference type="Pfam" id="PF00664">
    <property type="entry name" value="ABC_membrane"/>
    <property type="match status" value="1"/>
</dbReference>
<dbReference type="InterPro" id="IPR027417">
    <property type="entry name" value="P-loop_NTPase"/>
</dbReference>
<feature type="transmembrane region" description="Helical" evidence="7">
    <location>
        <begin position="139"/>
        <end position="160"/>
    </location>
</feature>
<keyword evidence="4" id="KW-0067">ATP-binding</keyword>
<evidence type="ECO:0000256" key="4">
    <source>
        <dbReference type="ARBA" id="ARBA00022840"/>
    </source>
</evidence>
<dbReference type="Gene3D" id="3.40.50.300">
    <property type="entry name" value="P-loop containing nucleotide triphosphate hydrolases"/>
    <property type="match status" value="1"/>
</dbReference>
<dbReference type="CDD" id="cd07346">
    <property type="entry name" value="ABC_6TM_exporters"/>
    <property type="match status" value="1"/>
</dbReference>
<dbReference type="InterPro" id="IPR003593">
    <property type="entry name" value="AAA+_ATPase"/>
</dbReference>
<dbReference type="PANTHER" id="PTHR24221">
    <property type="entry name" value="ATP-BINDING CASSETTE SUB-FAMILY B"/>
    <property type="match status" value="1"/>
</dbReference>
<dbReference type="PROSITE" id="PS00211">
    <property type="entry name" value="ABC_TRANSPORTER_1"/>
    <property type="match status" value="1"/>
</dbReference>
<dbReference type="GO" id="GO:0140359">
    <property type="term" value="F:ABC-type transporter activity"/>
    <property type="evidence" value="ECO:0007669"/>
    <property type="project" value="InterPro"/>
</dbReference>
<evidence type="ECO:0000256" key="5">
    <source>
        <dbReference type="ARBA" id="ARBA00022989"/>
    </source>
</evidence>
<feature type="transmembrane region" description="Helical" evidence="7">
    <location>
        <begin position="26"/>
        <end position="45"/>
    </location>
</feature>
<proteinExistence type="predicted"/>
<comment type="subcellular location">
    <subcellularLocation>
        <location evidence="1">Cell membrane</location>
        <topology evidence="1">Multi-pass membrane protein</topology>
    </subcellularLocation>
</comment>